<keyword evidence="1" id="KW-0812">Transmembrane</keyword>
<organism evidence="2 3">
    <name type="scientific">Romanomermis culicivorax</name>
    <name type="common">Nematode worm</name>
    <dbReference type="NCBI Taxonomy" id="13658"/>
    <lineage>
        <taxon>Eukaryota</taxon>
        <taxon>Metazoa</taxon>
        <taxon>Ecdysozoa</taxon>
        <taxon>Nematoda</taxon>
        <taxon>Enoplea</taxon>
        <taxon>Dorylaimia</taxon>
        <taxon>Mermithida</taxon>
        <taxon>Mermithoidea</taxon>
        <taxon>Mermithidae</taxon>
        <taxon>Romanomermis</taxon>
    </lineage>
</organism>
<evidence type="ECO:0000256" key="1">
    <source>
        <dbReference type="SAM" id="Phobius"/>
    </source>
</evidence>
<evidence type="ECO:0000313" key="2">
    <source>
        <dbReference type="Proteomes" id="UP000887565"/>
    </source>
</evidence>
<dbReference type="WBParaSite" id="nRc.2.0.1.t00478-RA">
    <property type="protein sequence ID" value="nRc.2.0.1.t00478-RA"/>
    <property type="gene ID" value="nRc.2.0.1.g00478"/>
</dbReference>
<dbReference type="Proteomes" id="UP000887565">
    <property type="component" value="Unplaced"/>
</dbReference>
<name>A0A915HFU4_ROMCU</name>
<reference evidence="3" key="1">
    <citation type="submission" date="2022-11" db="UniProtKB">
        <authorList>
            <consortium name="WormBaseParasite"/>
        </authorList>
    </citation>
    <scope>IDENTIFICATION</scope>
</reference>
<keyword evidence="2" id="KW-1185">Reference proteome</keyword>
<feature type="transmembrane region" description="Helical" evidence="1">
    <location>
        <begin position="26"/>
        <end position="51"/>
    </location>
</feature>
<keyword evidence="1" id="KW-1133">Transmembrane helix</keyword>
<dbReference type="AlphaFoldDB" id="A0A915HFU4"/>
<keyword evidence="1" id="KW-0472">Membrane</keyword>
<accession>A0A915HFU4</accession>
<proteinExistence type="predicted"/>
<evidence type="ECO:0000313" key="3">
    <source>
        <dbReference type="WBParaSite" id="nRc.2.0.1.t00478-RA"/>
    </source>
</evidence>
<protein>
    <submittedName>
        <fullName evidence="3">Uncharacterized protein</fullName>
    </submittedName>
</protein>
<sequence length="203" mass="22766">MYSALMTSEEEFRTKNRLPVTDRSPTDVFCCFAFGIFVIVFGLVAITALCYGDPRQIVYPTDSAGRLCGVKTKSYDFRNKPHLVFLDLIVCFQELSTNKTQCPTPQICVDGCPKKYFAVGPESQYEKSEIPRLINDTICISENVKDGIKDYEGLNKAILEGKCASYYLPSSPRLIQSSNVDKTCQSCDFLSQNYSLLFSLSAF</sequence>